<reference evidence="3" key="1">
    <citation type="submission" date="2023-03" db="UniProtKB">
        <authorList>
            <consortium name="WormBaseParasite"/>
        </authorList>
    </citation>
    <scope>IDENTIFICATION</scope>
</reference>
<dbReference type="Proteomes" id="UP000036681">
    <property type="component" value="Unplaced"/>
</dbReference>
<protein>
    <submittedName>
        <fullName evidence="3">Uncharacterized protein</fullName>
    </submittedName>
</protein>
<keyword evidence="1" id="KW-0472">Membrane</keyword>
<evidence type="ECO:0000313" key="2">
    <source>
        <dbReference type="Proteomes" id="UP000036681"/>
    </source>
</evidence>
<evidence type="ECO:0000313" key="3">
    <source>
        <dbReference type="WBParaSite" id="ALUE_0000768901-mRNA-1"/>
    </source>
</evidence>
<organism evidence="2 3">
    <name type="scientific">Ascaris lumbricoides</name>
    <name type="common">Giant roundworm</name>
    <dbReference type="NCBI Taxonomy" id="6252"/>
    <lineage>
        <taxon>Eukaryota</taxon>
        <taxon>Metazoa</taxon>
        <taxon>Ecdysozoa</taxon>
        <taxon>Nematoda</taxon>
        <taxon>Chromadorea</taxon>
        <taxon>Rhabditida</taxon>
        <taxon>Spirurina</taxon>
        <taxon>Ascaridomorpha</taxon>
        <taxon>Ascaridoidea</taxon>
        <taxon>Ascarididae</taxon>
        <taxon>Ascaris</taxon>
    </lineage>
</organism>
<dbReference type="WBParaSite" id="ALUE_0000768901-mRNA-1">
    <property type="protein sequence ID" value="ALUE_0000768901-mRNA-1"/>
    <property type="gene ID" value="ALUE_0000768901"/>
</dbReference>
<evidence type="ECO:0000256" key="1">
    <source>
        <dbReference type="SAM" id="Phobius"/>
    </source>
</evidence>
<keyword evidence="1" id="KW-1133">Transmembrane helix</keyword>
<keyword evidence="1" id="KW-0812">Transmembrane</keyword>
<dbReference type="AlphaFoldDB" id="A0A9J2PEA6"/>
<accession>A0A9J2PEA6</accession>
<feature type="transmembrane region" description="Helical" evidence="1">
    <location>
        <begin position="63"/>
        <end position="82"/>
    </location>
</feature>
<sequence length="173" mass="19620">MLKPLFRTLIPSAIFSHLLRCFHYRVSRTASLAGESGVSFPFSRAHELVAKCRYTTNNSKSRMCAIMHPSISLLCIFVLYIVNAQLFGGGFDTRNYGDSSLYAPTMGFNNPGNMGFGNELASLFLLCKTCTRGRKQLYIDDEGLFVFMQMRIDVDEKSPCVKFLAMYVIRYFI</sequence>
<name>A0A9J2PEA6_ASCLU</name>
<proteinExistence type="predicted"/>
<keyword evidence="2" id="KW-1185">Reference proteome</keyword>